<keyword evidence="3" id="KW-1185">Reference proteome</keyword>
<evidence type="ECO:0000313" key="3">
    <source>
        <dbReference type="Proteomes" id="UP001499967"/>
    </source>
</evidence>
<sequence length="57" mass="5606">MFAWGLYTVTVRMTTTALSGGSDPAAGAAQVTGLLGGFALAFAGMIALVGAGESRRG</sequence>
<gene>
    <name evidence="2" type="ORF">GCM10009559_69380</name>
</gene>
<accession>A0ABP3YUV6</accession>
<keyword evidence="1" id="KW-0472">Membrane</keyword>
<dbReference type="EMBL" id="BAAAHP010000240">
    <property type="protein sequence ID" value="GAA0902224.1"/>
    <property type="molecule type" value="Genomic_DNA"/>
</dbReference>
<name>A0ABP3YUV6_9PSEU</name>
<dbReference type="Proteomes" id="UP001499967">
    <property type="component" value="Unassembled WGS sequence"/>
</dbReference>
<evidence type="ECO:0000313" key="2">
    <source>
        <dbReference type="EMBL" id="GAA0902224.1"/>
    </source>
</evidence>
<proteinExistence type="predicted"/>
<keyword evidence="1" id="KW-0812">Transmembrane</keyword>
<protein>
    <submittedName>
        <fullName evidence="2">Uncharacterized protein</fullName>
    </submittedName>
</protein>
<comment type="caution">
    <text evidence="2">The sequence shown here is derived from an EMBL/GenBank/DDBJ whole genome shotgun (WGS) entry which is preliminary data.</text>
</comment>
<evidence type="ECO:0000256" key="1">
    <source>
        <dbReference type="SAM" id="Phobius"/>
    </source>
</evidence>
<reference evidence="3" key="1">
    <citation type="journal article" date="2019" name="Int. J. Syst. Evol. Microbiol.">
        <title>The Global Catalogue of Microorganisms (GCM) 10K type strain sequencing project: providing services to taxonomists for standard genome sequencing and annotation.</title>
        <authorList>
            <consortium name="The Broad Institute Genomics Platform"/>
            <consortium name="The Broad Institute Genome Sequencing Center for Infectious Disease"/>
            <person name="Wu L."/>
            <person name="Ma J."/>
        </authorList>
    </citation>
    <scope>NUCLEOTIDE SEQUENCE [LARGE SCALE GENOMIC DNA]</scope>
    <source>
        <strain evidence="3">JCM 11117</strain>
    </source>
</reference>
<keyword evidence="1" id="KW-1133">Transmembrane helix</keyword>
<organism evidence="2 3">
    <name type="scientific">Pseudonocardia zijingensis</name>
    <dbReference type="NCBI Taxonomy" id="153376"/>
    <lineage>
        <taxon>Bacteria</taxon>
        <taxon>Bacillati</taxon>
        <taxon>Actinomycetota</taxon>
        <taxon>Actinomycetes</taxon>
        <taxon>Pseudonocardiales</taxon>
        <taxon>Pseudonocardiaceae</taxon>
        <taxon>Pseudonocardia</taxon>
    </lineage>
</organism>
<feature type="transmembrane region" description="Helical" evidence="1">
    <location>
        <begin position="28"/>
        <end position="51"/>
    </location>
</feature>